<evidence type="ECO:0000256" key="10">
    <source>
        <dbReference type="SAM" id="Phobius"/>
    </source>
</evidence>
<evidence type="ECO:0000256" key="5">
    <source>
        <dbReference type="ARBA" id="ARBA00022792"/>
    </source>
</evidence>
<dbReference type="PANTHER" id="PTHR14212">
    <property type="entry name" value="U4/U6-ASSOCIATED RNA SPLICING FACTOR-RELATED"/>
    <property type="match status" value="1"/>
</dbReference>
<feature type="region of interest" description="Disordered" evidence="9">
    <location>
        <begin position="223"/>
        <end position="299"/>
    </location>
</feature>
<dbReference type="EMBL" id="OB667229">
    <property type="protein sequence ID" value="CAD7233897.1"/>
    <property type="molecule type" value="Genomic_DNA"/>
</dbReference>
<accession>A0A7R8WRG4</accession>
<organism evidence="11">
    <name type="scientific">Cyprideis torosa</name>
    <dbReference type="NCBI Taxonomy" id="163714"/>
    <lineage>
        <taxon>Eukaryota</taxon>
        <taxon>Metazoa</taxon>
        <taxon>Ecdysozoa</taxon>
        <taxon>Arthropoda</taxon>
        <taxon>Crustacea</taxon>
        <taxon>Oligostraca</taxon>
        <taxon>Ostracoda</taxon>
        <taxon>Podocopa</taxon>
        <taxon>Podocopida</taxon>
        <taxon>Cytherocopina</taxon>
        <taxon>Cytheroidea</taxon>
        <taxon>Cytherideidae</taxon>
        <taxon>Cyprideis</taxon>
    </lineage>
</organism>
<sequence>MWLKPRFGMAIIFRGNVFCVLASFLVGDDCGENFIYPGRAFDEMELGKDHVSIRDFKKNDRDVVLFGRNLTEIPCFRSSFLNGIGAGFVTGLATFLVTSRGRFSFRVGYCTFPAVTIGYFFVCRYQLDKKTAEISKIQQFMDHRMIVDGMVYDPVVERRLRLKKQTLPSTETLELPDSPIMPSSSDLEGLKPSIQKVVERYSDDDELFATVFKYMHRGYGEAKLAGDSSRHTTDSSNSQEKKKSAAPPAPMTFVSASKSESDSDVPLGARQPHAIPEPPKFSPTAAVPVKKSAPGQLSQEQIQAMMASAQRLIEERKRALTALKTGSDAPAPPASLPPPPTPALRAPLPPPALLTAAPRPIAPPTLAIDADIEKVKKLAALQANIRAMQKKEEPVVPEKPAAEEAAVALAEDAKSQYVDPRIVAKPAQRPDRRFAFHEKGKFEQQAKQMRMRAQLEKVQEEISQLAKKTGIETATKLAKTAAPKKREADPEADGPPEIEWWDLLMVNADTHEVDESRITNLVEHPAQVHPEGADANKIIVPKIFLTKKEQKKLRRQNRRETWKDKQEKIRLGLEPPPDPKVKLSNLMRVLGQQAVADPTKVEAHVRAQMAARMK</sequence>
<dbReference type="InterPro" id="IPR022533">
    <property type="entry name" value="Cox20"/>
</dbReference>
<feature type="region of interest" description="Disordered" evidence="9">
    <location>
        <begin position="476"/>
        <end position="495"/>
    </location>
</feature>
<dbReference type="InterPro" id="IPR027104">
    <property type="entry name" value="Prp3"/>
</dbReference>
<feature type="region of interest" description="Disordered" evidence="9">
    <location>
        <begin position="317"/>
        <end position="357"/>
    </location>
</feature>
<evidence type="ECO:0000256" key="2">
    <source>
        <dbReference type="ARBA" id="ARBA00009575"/>
    </source>
</evidence>
<feature type="transmembrane region" description="Helical" evidence="10">
    <location>
        <begin position="79"/>
        <end position="97"/>
    </location>
</feature>
<protein>
    <recommendedName>
        <fullName evidence="3">Cytochrome c oxidase assembly protein COX20, mitochondrial</fullName>
    </recommendedName>
</protein>
<feature type="non-terminal residue" evidence="11">
    <location>
        <position position="1"/>
    </location>
</feature>
<dbReference type="GO" id="GO:0005743">
    <property type="term" value="C:mitochondrial inner membrane"/>
    <property type="evidence" value="ECO:0007669"/>
    <property type="project" value="UniProtKB-SubCell"/>
</dbReference>
<evidence type="ECO:0000256" key="4">
    <source>
        <dbReference type="ARBA" id="ARBA00022692"/>
    </source>
</evidence>
<dbReference type="Pfam" id="PF12597">
    <property type="entry name" value="Cox20"/>
    <property type="match status" value="1"/>
</dbReference>
<feature type="transmembrane region" description="Helical" evidence="10">
    <location>
        <begin position="109"/>
        <end position="127"/>
    </location>
</feature>
<keyword evidence="4 10" id="KW-0812">Transmembrane</keyword>
<evidence type="ECO:0000256" key="6">
    <source>
        <dbReference type="ARBA" id="ARBA00022989"/>
    </source>
</evidence>
<dbReference type="GO" id="GO:0033617">
    <property type="term" value="P:mitochondrial respiratory chain complex IV assembly"/>
    <property type="evidence" value="ECO:0007669"/>
    <property type="project" value="InterPro"/>
</dbReference>
<proteinExistence type="inferred from homology"/>
<dbReference type="Pfam" id="PF08572">
    <property type="entry name" value="PRP3"/>
    <property type="match status" value="1"/>
</dbReference>
<comment type="subcellular location">
    <subcellularLocation>
        <location evidence="1">Mitochondrion inner membrane</location>
    </subcellularLocation>
</comment>
<evidence type="ECO:0000256" key="8">
    <source>
        <dbReference type="ARBA" id="ARBA00023136"/>
    </source>
</evidence>
<dbReference type="PRINTS" id="PR02049">
    <property type="entry name" value="PROTEINF36A"/>
</dbReference>
<evidence type="ECO:0000256" key="7">
    <source>
        <dbReference type="ARBA" id="ARBA00023128"/>
    </source>
</evidence>
<dbReference type="InterPro" id="IPR013881">
    <property type="entry name" value="Pre-mRNA_splic_Prp3_dom"/>
</dbReference>
<name>A0A7R8WRG4_9CRUS</name>
<keyword evidence="7" id="KW-0496">Mitochondrion</keyword>
<keyword evidence="6 10" id="KW-1133">Transmembrane helix</keyword>
<dbReference type="GO" id="GO:0046540">
    <property type="term" value="C:U4/U6 x U5 tri-snRNP complex"/>
    <property type="evidence" value="ECO:0007669"/>
    <property type="project" value="InterPro"/>
</dbReference>
<evidence type="ECO:0000256" key="9">
    <source>
        <dbReference type="SAM" id="MobiDB-lite"/>
    </source>
</evidence>
<reference evidence="11" key="1">
    <citation type="submission" date="2020-11" db="EMBL/GenBank/DDBJ databases">
        <authorList>
            <person name="Tran Van P."/>
        </authorList>
    </citation>
    <scope>NUCLEOTIDE SEQUENCE</scope>
</reference>
<feature type="compositionally biased region" description="Basic and acidic residues" evidence="9">
    <location>
        <begin position="228"/>
        <end position="243"/>
    </location>
</feature>
<evidence type="ECO:0000313" key="11">
    <source>
        <dbReference type="EMBL" id="CAD7233897.1"/>
    </source>
</evidence>
<feature type="transmembrane region" description="Helical" evidence="10">
    <location>
        <begin position="7"/>
        <end position="26"/>
    </location>
</feature>
<dbReference type="OrthoDB" id="10264544at2759"/>
<evidence type="ECO:0000256" key="1">
    <source>
        <dbReference type="ARBA" id="ARBA00004273"/>
    </source>
</evidence>
<comment type="similarity">
    <text evidence="2">Belongs to the COX20 family.</text>
</comment>
<keyword evidence="8 10" id="KW-0472">Membrane</keyword>
<dbReference type="AlphaFoldDB" id="A0A7R8WRG4"/>
<keyword evidence="5" id="KW-0999">Mitochondrion inner membrane</keyword>
<gene>
    <name evidence="11" type="ORF">CTOB1V02_LOCUS11716</name>
</gene>
<evidence type="ECO:0000256" key="3">
    <source>
        <dbReference type="ARBA" id="ARBA00017689"/>
    </source>
</evidence>
<dbReference type="GO" id="GO:0000398">
    <property type="term" value="P:mRNA splicing, via spliceosome"/>
    <property type="evidence" value="ECO:0007669"/>
    <property type="project" value="InterPro"/>
</dbReference>
<dbReference type="PANTHER" id="PTHR14212:SF0">
    <property type="entry name" value="U4_U6 SMALL NUCLEAR RIBONUCLEOPROTEIN PRP3"/>
    <property type="match status" value="1"/>
</dbReference>
<feature type="compositionally biased region" description="Pro residues" evidence="9">
    <location>
        <begin position="330"/>
        <end position="352"/>
    </location>
</feature>